<comment type="caution">
    <text evidence="3">The sequence shown here is derived from an EMBL/GenBank/DDBJ whole genome shotgun (WGS) entry which is preliminary data.</text>
</comment>
<dbReference type="Proteomes" id="UP001620626">
    <property type="component" value="Unassembled WGS sequence"/>
</dbReference>
<dbReference type="AlphaFoldDB" id="A0ABD2L4T5"/>
<feature type="compositionally biased region" description="Polar residues" evidence="1">
    <location>
        <begin position="30"/>
        <end position="52"/>
    </location>
</feature>
<evidence type="ECO:0000313" key="3">
    <source>
        <dbReference type="EMBL" id="KAL3109932.1"/>
    </source>
</evidence>
<accession>A0ABD2L4T5</accession>
<evidence type="ECO:0000313" key="2">
    <source>
        <dbReference type="EMBL" id="KAL3109931.1"/>
    </source>
</evidence>
<dbReference type="EMBL" id="JBICBT010000552">
    <property type="protein sequence ID" value="KAL3109932.1"/>
    <property type="molecule type" value="Genomic_DNA"/>
</dbReference>
<sequence>MITRSPPLTRQRALNLRMFGNVENRPVAAATQQNQEENRDNTNFANNPISPNITHNLEEHNQNQSHFSENEIMGDDEIRNALLRVSIEPSHARQQNVLGAEQQQQGNVAGIAEFRNIGIVIDRNNERGRDPDNFVTQNVAMNRQVAQFDSMVLLAQNIPQNNLRTSTPLPDNGLTHNIQRSSVGVFDQYNMGNRQLHQNHHLSHHPLAPFVPIEQNNARIRNVEERVQNRHAIPIQQLRQPIPVNADAFPAFQFQHGQGFEKCVQWQLPERNPMRMSYRARLLHQKLLKSVKMTKRSQLSGKFEKLSQIWMN</sequence>
<keyword evidence="4" id="KW-1185">Reference proteome</keyword>
<protein>
    <submittedName>
        <fullName evidence="3">Uncharacterized protein</fullName>
    </submittedName>
</protein>
<gene>
    <name evidence="2" type="ORF">niasHT_016547</name>
    <name evidence="3" type="ORF">niasHT_016548</name>
</gene>
<dbReference type="EMBL" id="JBICBT010000552">
    <property type="protein sequence ID" value="KAL3109931.1"/>
    <property type="molecule type" value="Genomic_DNA"/>
</dbReference>
<evidence type="ECO:0000256" key="1">
    <source>
        <dbReference type="SAM" id="MobiDB-lite"/>
    </source>
</evidence>
<reference evidence="3 4" key="1">
    <citation type="submission" date="2024-10" db="EMBL/GenBank/DDBJ databases">
        <authorList>
            <person name="Kim D."/>
        </authorList>
    </citation>
    <scope>NUCLEOTIDE SEQUENCE [LARGE SCALE GENOMIC DNA]</scope>
    <source>
        <strain evidence="3">BH-2024</strain>
    </source>
</reference>
<organism evidence="3 4">
    <name type="scientific">Heterodera trifolii</name>
    <dbReference type="NCBI Taxonomy" id="157864"/>
    <lineage>
        <taxon>Eukaryota</taxon>
        <taxon>Metazoa</taxon>
        <taxon>Ecdysozoa</taxon>
        <taxon>Nematoda</taxon>
        <taxon>Chromadorea</taxon>
        <taxon>Rhabditida</taxon>
        <taxon>Tylenchina</taxon>
        <taxon>Tylenchomorpha</taxon>
        <taxon>Tylenchoidea</taxon>
        <taxon>Heteroderidae</taxon>
        <taxon>Heteroderinae</taxon>
        <taxon>Heterodera</taxon>
    </lineage>
</organism>
<proteinExistence type="predicted"/>
<name>A0ABD2L4T5_9BILA</name>
<evidence type="ECO:0000313" key="4">
    <source>
        <dbReference type="Proteomes" id="UP001620626"/>
    </source>
</evidence>
<feature type="region of interest" description="Disordered" evidence="1">
    <location>
        <begin position="28"/>
        <end position="52"/>
    </location>
</feature>